<evidence type="ECO:0000313" key="4">
    <source>
        <dbReference type="EMBL" id="GKV14747.1"/>
    </source>
</evidence>
<dbReference type="GO" id="GO:0046982">
    <property type="term" value="F:protein heterodimerization activity"/>
    <property type="evidence" value="ECO:0007669"/>
    <property type="project" value="InterPro"/>
</dbReference>
<dbReference type="AlphaFoldDB" id="A0AAV5JT57"/>
<dbReference type="SUPFAM" id="SSF47113">
    <property type="entry name" value="Histone-fold"/>
    <property type="match status" value="1"/>
</dbReference>
<dbReference type="PANTHER" id="PTHR10252:SF54">
    <property type="entry name" value="CHROMATIN ACCESSIBILITY COMPLEX PROTEIN 1"/>
    <property type="match status" value="1"/>
</dbReference>
<sequence>MAGAEEEIVELIKPEFPIERIKRIMKLDNYINKATSEALFLLSCSTELFLRFLAERSAEIALEKKRKTVKLDHINKNRRQKTPTNRRFTSGFASRAGRVNSVRRSTAFSSH</sequence>
<dbReference type="CDD" id="cd22929">
    <property type="entry name" value="HFD_POLE4-like"/>
    <property type="match status" value="1"/>
</dbReference>
<name>A0AAV5JT57_9ROSI</name>
<keyword evidence="5" id="KW-1185">Reference proteome</keyword>
<dbReference type="Proteomes" id="UP001054252">
    <property type="component" value="Unassembled WGS sequence"/>
</dbReference>
<organism evidence="4 5">
    <name type="scientific">Rubroshorea leprosula</name>
    <dbReference type="NCBI Taxonomy" id="152421"/>
    <lineage>
        <taxon>Eukaryota</taxon>
        <taxon>Viridiplantae</taxon>
        <taxon>Streptophyta</taxon>
        <taxon>Embryophyta</taxon>
        <taxon>Tracheophyta</taxon>
        <taxon>Spermatophyta</taxon>
        <taxon>Magnoliopsida</taxon>
        <taxon>eudicotyledons</taxon>
        <taxon>Gunneridae</taxon>
        <taxon>Pentapetalae</taxon>
        <taxon>rosids</taxon>
        <taxon>malvids</taxon>
        <taxon>Malvales</taxon>
        <taxon>Dipterocarpaceae</taxon>
        <taxon>Rubroshorea</taxon>
    </lineage>
</organism>
<evidence type="ECO:0000256" key="2">
    <source>
        <dbReference type="ARBA" id="ARBA00023242"/>
    </source>
</evidence>
<protein>
    <recommendedName>
        <fullName evidence="3">Transcription factor CBF/NF-Y/archaeal histone domain-containing protein</fullName>
    </recommendedName>
</protein>
<keyword evidence="2" id="KW-0539">Nucleus</keyword>
<accession>A0AAV5JT57</accession>
<comment type="caution">
    <text evidence="4">The sequence shown here is derived from an EMBL/GenBank/DDBJ whole genome shotgun (WGS) entry which is preliminary data.</text>
</comment>
<reference evidence="4 5" key="1">
    <citation type="journal article" date="2021" name="Commun. Biol.">
        <title>The genome of Shorea leprosula (Dipterocarpaceae) highlights the ecological relevance of drought in aseasonal tropical rainforests.</title>
        <authorList>
            <person name="Ng K.K.S."/>
            <person name="Kobayashi M.J."/>
            <person name="Fawcett J.A."/>
            <person name="Hatakeyama M."/>
            <person name="Paape T."/>
            <person name="Ng C.H."/>
            <person name="Ang C.C."/>
            <person name="Tnah L.H."/>
            <person name="Lee C.T."/>
            <person name="Nishiyama T."/>
            <person name="Sese J."/>
            <person name="O'Brien M.J."/>
            <person name="Copetti D."/>
            <person name="Mohd Noor M.I."/>
            <person name="Ong R.C."/>
            <person name="Putra M."/>
            <person name="Sireger I.Z."/>
            <person name="Indrioko S."/>
            <person name="Kosugi Y."/>
            <person name="Izuno A."/>
            <person name="Isagi Y."/>
            <person name="Lee S.L."/>
            <person name="Shimizu K.K."/>
        </authorList>
    </citation>
    <scope>NUCLEOTIDE SEQUENCE [LARGE SCALE GENOMIC DNA]</scope>
    <source>
        <strain evidence="4">214</strain>
    </source>
</reference>
<evidence type="ECO:0000259" key="3">
    <source>
        <dbReference type="Pfam" id="PF00808"/>
    </source>
</evidence>
<comment type="subcellular location">
    <subcellularLocation>
        <location evidence="1">Nucleus</location>
    </subcellularLocation>
</comment>
<dbReference type="GO" id="GO:0006355">
    <property type="term" value="P:regulation of DNA-templated transcription"/>
    <property type="evidence" value="ECO:0007669"/>
    <property type="project" value="TreeGrafter"/>
</dbReference>
<dbReference type="Gene3D" id="1.10.20.10">
    <property type="entry name" value="Histone, subunit A"/>
    <property type="match status" value="1"/>
</dbReference>
<proteinExistence type="predicted"/>
<gene>
    <name evidence="4" type="ORF">SLEP1_g25569</name>
</gene>
<evidence type="ECO:0000313" key="5">
    <source>
        <dbReference type="Proteomes" id="UP001054252"/>
    </source>
</evidence>
<dbReference type="InterPro" id="IPR003958">
    <property type="entry name" value="CBFA_NFYB_domain"/>
</dbReference>
<dbReference type="GO" id="GO:0005634">
    <property type="term" value="C:nucleus"/>
    <property type="evidence" value="ECO:0007669"/>
    <property type="project" value="UniProtKB-SubCell"/>
</dbReference>
<dbReference type="InterPro" id="IPR009072">
    <property type="entry name" value="Histone-fold"/>
</dbReference>
<dbReference type="PANTHER" id="PTHR10252">
    <property type="entry name" value="HISTONE-LIKE TRANSCRIPTION FACTOR CCAAT-RELATED"/>
    <property type="match status" value="1"/>
</dbReference>
<dbReference type="InterPro" id="IPR050568">
    <property type="entry name" value="Transcr_DNA_Rep_Reg"/>
</dbReference>
<evidence type="ECO:0000256" key="1">
    <source>
        <dbReference type="ARBA" id="ARBA00004123"/>
    </source>
</evidence>
<dbReference type="Pfam" id="PF00808">
    <property type="entry name" value="CBFD_NFYB_HMF"/>
    <property type="match status" value="1"/>
</dbReference>
<dbReference type="GO" id="GO:0000976">
    <property type="term" value="F:transcription cis-regulatory region binding"/>
    <property type="evidence" value="ECO:0007669"/>
    <property type="project" value="TreeGrafter"/>
</dbReference>
<dbReference type="EMBL" id="BPVZ01000041">
    <property type="protein sequence ID" value="GKV14747.1"/>
    <property type="molecule type" value="Genomic_DNA"/>
</dbReference>
<feature type="domain" description="Transcription factor CBF/NF-Y/archaeal histone" evidence="3">
    <location>
        <begin position="15"/>
        <end position="75"/>
    </location>
</feature>